<feature type="domain" description="RNA polymerase sigma-70 region 2" evidence="1">
    <location>
        <begin position="19"/>
        <end position="79"/>
    </location>
</feature>
<organism evidence="3 4">
    <name type="scientific">Leptothrix discophora</name>
    <dbReference type="NCBI Taxonomy" id="89"/>
    <lineage>
        <taxon>Bacteria</taxon>
        <taxon>Pseudomonadati</taxon>
        <taxon>Pseudomonadota</taxon>
        <taxon>Betaproteobacteria</taxon>
        <taxon>Burkholderiales</taxon>
        <taxon>Sphaerotilaceae</taxon>
        <taxon>Leptothrix</taxon>
    </lineage>
</organism>
<dbReference type="PANTHER" id="PTHR47756">
    <property type="entry name" value="BLL6612 PROTEIN-RELATED"/>
    <property type="match status" value="1"/>
</dbReference>
<dbReference type="InterPro" id="IPR046531">
    <property type="entry name" value="DUF6596"/>
</dbReference>
<reference evidence="3 4" key="1">
    <citation type="submission" date="2023-08" db="EMBL/GenBank/DDBJ databases">
        <authorList>
            <person name="Roldan D.M."/>
            <person name="Menes R.J."/>
        </authorList>
    </citation>
    <scope>NUCLEOTIDE SEQUENCE [LARGE SCALE GENOMIC DNA]</scope>
    <source>
        <strain evidence="3 4">CCM 2812</strain>
    </source>
</reference>
<name>A0ABT9G4J6_LEPDI</name>
<dbReference type="SUPFAM" id="SSF88659">
    <property type="entry name" value="Sigma3 and sigma4 domains of RNA polymerase sigma factors"/>
    <property type="match status" value="1"/>
</dbReference>
<dbReference type="InterPro" id="IPR007627">
    <property type="entry name" value="RNA_pol_sigma70_r2"/>
</dbReference>
<dbReference type="Pfam" id="PF20239">
    <property type="entry name" value="DUF6596"/>
    <property type="match status" value="1"/>
</dbReference>
<gene>
    <name evidence="3" type="ORF">Q8X39_10740</name>
</gene>
<evidence type="ECO:0000313" key="4">
    <source>
        <dbReference type="Proteomes" id="UP001235760"/>
    </source>
</evidence>
<evidence type="ECO:0000313" key="3">
    <source>
        <dbReference type="EMBL" id="MDP4301113.1"/>
    </source>
</evidence>
<dbReference type="Gene3D" id="1.25.40.10">
    <property type="entry name" value="Tetratricopeptide repeat domain"/>
    <property type="match status" value="1"/>
</dbReference>
<dbReference type="InterPro" id="IPR013324">
    <property type="entry name" value="RNA_pol_sigma_r3/r4-like"/>
</dbReference>
<comment type="caution">
    <text evidence="3">The sequence shown here is derived from an EMBL/GenBank/DDBJ whole genome shotgun (WGS) entry which is preliminary data.</text>
</comment>
<accession>A0ABT9G4J6</accession>
<dbReference type="Proteomes" id="UP001235760">
    <property type="component" value="Unassembled WGS sequence"/>
</dbReference>
<dbReference type="PANTHER" id="PTHR47756:SF2">
    <property type="entry name" value="BLL6612 PROTEIN"/>
    <property type="match status" value="1"/>
</dbReference>
<keyword evidence="4" id="KW-1185">Reference proteome</keyword>
<dbReference type="RefSeq" id="WP_305749671.1">
    <property type="nucleotide sequence ID" value="NZ_JAUZEE010000005.1"/>
</dbReference>
<sequence length="407" mass="43656">MTGREVASQAAERSARDSYGRLLALLASRSRDIAASEDALSDAFVAALRTWPVDGVPANPDAWLLTAARNSHRNTLRHRGVVDASALDLALLQDGYAPDAPVVPDDRLKLLFVCAHPALDPAVRTPLMLQTVLGLDAARIGAAFLVAPATMGQRLVRAKARIRDAGLRFELPTAEDLPERLLDVLGAIYAAFGTSWDALPGADTGLHDLCGEALFLGRLLVALLPDEPEARGLLALMLYCEARRPARRGADGAFIPLKRQDARLWTRELIVEAEHQLMQAATHGVFGRYQCEAAIQSVHVQRPITGRTHHEALATLYGLLAAHSPSIGVRVAQAAARIEAGDAAQARAILDALAGADVAGYQPYWVTRANLHATQGEPAAAHEALQRAIGLTEDPAIREYLRRSLGA</sequence>
<evidence type="ECO:0000259" key="1">
    <source>
        <dbReference type="Pfam" id="PF04542"/>
    </source>
</evidence>
<feature type="domain" description="DUF6596" evidence="2">
    <location>
        <begin position="180"/>
        <end position="280"/>
    </location>
</feature>
<dbReference type="InterPro" id="IPR011990">
    <property type="entry name" value="TPR-like_helical_dom_sf"/>
</dbReference>
<dbReference type="Gene3D" id="1.10.1740.10">
    <property type="match status" value="1"/>
</dbReference>
<dbReference type="Pfam" id="PF04542">
    <property type="entry name" value="Sigma70_r2"/>
    <property type="match status" value="1"/>
</dbReference>
<proteinExistence type="predicted"/>
<dbReference type="SUPFAM" id="SSF88946">
    <property type="entry name" value="Sigma2 domain of RNA polymerase sigma factors"/>
    <property type="match status" value="1"/>
</dbReference>
<protein>
    <submittedName>
        <fullName evidence="3">Sigma factor</fullName>
    </submittedName>
</protein>
<dbReference type="EMBL" id="JAUZEE010000005">
    <property type="protein sequence ID" value="MDP4301113.1"/>
    <property type="molecule type" value="Genomic_DNA"/>
</dbReference>
<evidence type="ECO:0000259" key="2">
    <source>
        <dbReference type="Pfam" id="PF20239"/>
    </source>
</evidence>
<dbReference type="InterPro" id="IPR013325">
    <property type="entry name" value="RNA_pol_sigma_r2"/>
</dbReference>